<dbReference type="OrthoDB" id="5350595at2759"/>
<evidence type="ECO:0000313" key="3">
    <source>
        <dbReference type="Proteomes" id="UP000324222"/>
    </source>
</evidence>
<gene>
    <name evidence="2" type="primary">fam160b1</name>
    <name evidence="2" type="ORF">E2C01_020084</name>
</gene>
<organism evidence="2 3">
    <name type="scientific">Portunus trituberculatus</name>
    <name type="common">Swimming crab</name>
    <name type="synonym">Neptunus trituberculatus</name>
    <dbReference type="NCBI Taxonomy" id="210409"/>
    <lineage>
        <taxon>Eukaryota</taxon>
        <taxon>Metazoa</taxon>
        <taxon>Ecdysozoa</taxon>
        <taxon>Arthropoda</taxon>
        <taxon>Crustacea</taxon>
        <taxon>Multicrustacea</taxon>
        <taxon>Malacostraca</taxon>
        <taxon>Eumalacostraca</taxon>
        <taxon>Eucarida</taxon>
        <taxon>Decapoda</taxon>
        <taxon>Pleocyemata</taxon>
        <taxon>Brachyura</taxon>
        <taxon>Eubrachyura</taxon>
        <taxon>Portunoidea</taxon>
        <taxon>Portunidae</taxon>
        <taxon>Portuninae</taxon>
        <taxon>Portunus</taxon>
    </lineage>
</organism>
<proteinExistence type="predicted"/>
<dbReference type="EMBL" id="VSRR010001672">
    <property type="protein sequence ID" value="MPC26931.1"/>
    <property type="molecule type" value="Genomic_DNA"/>
</dbReference>
<feature type="region of interest" description="Disordered" evidence="1">
    <location>
        <begin position="482"/>
        <end position="507"/>
    </location>
</feature>
<feature type="compositionally biased region" description="Acidic residues" evidence="1">
    <location>
        <begin position="278"/>
        <end position="287"/>
    </location>
</feature>
<feature type="region of interest" description="Disordered" evidence="1">
    <location>
        <begin position="437"/>
        <end position="468"/>
    </location>
</feature>
<dbReference type="PANTHER" id="PTHR21705">
    <property type="entry name" value="RAI16 PROTEIN-RELATED"/>
    <property type="match status" value="1"/>
</dbReference>
<keyword evidence="3" id="KW-1185">Reference proteome</keyword>
<feature type="region of interest" description="Disordered" evidence="1">
    <location>
        <begin position="265"/>
        <end position="288"/>
    </location>
</feature>
<dbReference type="Pfam" id="PF10257">
    <property type="entry name" value="RAI16-like"/>
    <property type="match status" value="1"/>
</dbReference>
<protein>
    <submittedName>
        <fullName evidence="2">Protein FAM160B1</fullName>
    </submittedName>
</protein>
<accession>A0A5B7DZ21</accession>
<feature type="compositionally biased region" description="Basic and acidic residues" evidence="1">
    <location>
        <begin position="451"/>
        <end position="462"/>
    </location>
</feature>
<dbReference type="PANTHER" id="PTHR21705:SF12">
    <property type="entry name" value="FHF COMPLEX SUBUNIT HOOK-INTERACTING PROTEIN C-TERMINAL DOMAIN-CONTAINING PROTEIN"/>
    <property type="match status" value="1"/>
</dbReference>
<evidence type="ECO:0000313" key="2">
    <source>
        <dbReference type="EMBL" id="MPC26931.1"/>
    </source>
</evidence>
<feature type="region of interest" description="Disordered" evidence="1">
    <location>
        <begin position="130"/>
        <end position="188"/>
    </location>
</feature>
<feature type="compositionally biased region" description="Low complexity" evidence="1">
    <location>
        <begin position="146"/>
        <end position="172"/>
    </location>
</feature>
<dbReference type="Proteomes" id="UP000324222">
    <property type="component" value="Unassembled WGS sequence"/>
</dbReference>
<feature type="compositionally biased region" description="Polar residues" evidence="1">
    <location>
        <begin position="173"/>
        <end position="182"/>
    </location>
</feature>
<dbReference type="InterPro" id="IPR019384">
    <property type="entry name" value="FHIP"/>
</dbReference>
<sequence>MVAPPCPRVEDLRYHWTQLSIVCQRCQHAEGQKPAVEETHIPRHLLQMLKALVAEEREQGVVGPLSPCMEYLVQEKVLAMLALHAKADCPLGIRQHAYVFLVGVLNHLHHSHLHHAPIHKPLQPCAMTGGQMGSFPSEDSLPPTPTHEAITTTSTSTPTTTTTATTTTTTTTNDISVSSSEAGEQKPQPKFPLIDALLNLCHSADSKISGTAHECLVSLASVREAWSSTTIARHTLLPHYLATRLVTSSDAIPAITEPALIEDVSLSNSTRSEHQENSDNEEEEEVGEFPGKKEIVTFLHWLTFCDKMMSVSDGSLGSSICITVREAFLDGPLRSGLSSPDEDARSLHLALAAKIVISVSAPMLVNAIIGWLTEDDLEGTEGSIRNLLLQQCRQPPHHLQIQALRLLQVMLEKPGSLAVQALVLNYMCGRHYHDSSAAEHQQSSWSDEEDERYKHREGERSPDSLPISRTLAPANISKIVKREAVTPECPSDSSSTASRESRPEAETNTFYEGPFLNMLMDFLDHLPEQV</sequence>
<dbReference type="AlphaFoldDB" id="A0A5B7DZ21"/>
<comment type="caution">
    <text evidence="2">The sequence shown here is derived from an EMBL/GenBank/DDBJ whole genome shotgun (WGS) entry which is preliminary data.</text>
</comment>
<reference evidence="2 3" key="1">
    <citation type="submission" date="2019-05" db="EMBL/GenBank/DDBJ databases">
        <title>Another draft genome of Portunus trituberculatus and its Hox gene families provides insights of decapod evolution.</title>
        <authorList>
            <person name="Jeong J.-H."/>
            <person name="Song I."/>
            <person name="Kim S."/>
            <person name="Choi T."/>
            <person name="Kim D."/>
            <person name="Ryu S."/>
            <person name="Kim W."/>
        </authorList>
    </citation>
    <scope>NUCLEOTIDE SEQUENCE [LARGE SCALE GENOMIC DNA]</scope>
    <source>
        <tissue evidence="2">Muscle</tissue>
    </source>
</reference>
<evidence type="ECO:0000256" key="1">
    <source>
        <dbReference type="SAM" id="MobiDB-lite"/>
    </source>
</evidence>
<name>A0A5B7DZ21_PORTR</name>